<dbReference type="Proteomes" id="UP000321154">
    <property type="component" value="Unassembled WGS sequence"/>
</dbReference>
<dbReference type="InterPro" id="IPR000182">
    <property type="entry name" value="GNAT_dom"/>
</dbReference>
<sequence length="159" mass="16888">MLTGCGAELDHTERMPLAAGHRLVDGPPPVEDYLRLRRDCGLSPKTADQATAAIAGSWTFRHVLDAEGDVVGMGRVVGDGGWYFLIADMAVLPAHQGRGIGSAVLDALLDHIRACAPAGAYVTLTADPPGTRLYESRGFTDVAPDRTGMHHVMPSEADR</sequence>
<dbReference type="CDD" id="cd04301">
    <property type="entry name" value="NAT_SF"/>
    <property type="match status" value="1"/>
</dbReference>
<dbReference type="EMBL" id="BJUV01000014">
    <property type="protein sequence ID" value="GEK83329.1"/>
    <property type="molecule type" value="Genomic_DNA"/>
</dbReference>
<dbReference type="Gene3D" id="3.40.630.30">
    <property type="match status" value="1"/>
</dbReference>
<comment type="caution">
    <text evidence="2">The sequence shown here is derived from an EMBL/GenBank/DDBJ whole genome shotgun (WGS) entry which is preliminary data.</text>
</comment>
<proteinExistence type="predicted"/>
<dbReference type="InterPro" id="IPR053144">
    <property type="entry name" value="Acetyltransferase_Butenolide"/>
</dbReference>
<evidence type="ECO:0000259" key="1">
    <source>
        <dbReference type="PROSITE" id="PS51186"/>
    </source>
</evidence>
<dbReference type="PANTHER" id="PTHR43233">
    <property type="entry name" value="FAMILY N-ACETYLTRANSFERASE, PUTATIVE (AFU_ORTHOLOGUE AFUA_6G03350)-RELATED"/>
    <property type="match status" value="1"/>
</dbReference>
<reference evidence="2 3" key="1">
    <citation type="submission" date="2019-07" db="EMBL/GenBank/DDBJ databases">
        <title>Whole genome shotgun sequence of Frigoribacterium faeni NBRC 103066.</title>
        <authorList>
            <person name="Hosoyama A."/>
            <person name="Uohara A."/>
            <person name="Ohji S."/>
            <person name="Ichikawa N."/>
        </authorList>
    </citation>
    <scope>NUCLEOTIDE SEQUENCE [LARGE SCALE GENOMIC DNA]</scope>
    <source>
        <strain evidence="2 3">NBRC 103066</strain>
    </source>
</reference>
<dbReference type="PROSITE" id="PS51186">
    <property type="entry name" value="GNAT"/>
    <property type="match status" value="1"/>
</dbReference>
<organism evidence="2 3">
    <name type="scientific">Frigoribacterium faeni</name>
    <dbReference type="NCBI Taxonomy" id="145483"/>
    <lineage>
        <taxon>Bacteria</taxon>
        <taxon>Bacillati</taxon>
        <taxon>Actinomycetota</taxon>
        <taxon>Actinomycetes</taxon>
        <taxon>Micrococcales</taxon>
        <taxon>Microbacteriaceae</taxon>
        <taxon>Frigoribacterium</taxon>
    </lineage>
</organism>
<evidence type="ECO:0000313" key="3">
    <source>
        <dbReference type="Proteomes" id="UP000321154"/>
    </source>
</evidence>
<name>A0ABQ0UPF5_9MICO</name>
<dbReference type="SUPFAM" id="SSF55729">
    <property type="entry name" value="Acyl-CoA N-acyltransferases (Nat)"/>
    <property type="match status" value="1"/>
</dbReference>
<keyword evidence="3" id="KW-1185">Reference proteome</keyword>
<feature type="domain" description="N-acetyltransferase" evidence="1">
    <location>
        <begin position="19"/>
        <end position="158"/>
    </location>
</feature>
<gene>
    <name evidence="2" type="ORF">FFA01_16380</name>
</gene>
<dbReference type="InterPro" id="IPR016181">
    <property type="entry name" value="Acyl_CoA_acyltransferase"/>
</dbReference>
<protein>
    <submittedName>
        <fullName evidence="2">N-acetyltransferase</fullName>
    </submittedName>
</protein>
<accession>A0ABQ0UPF5</accession>
<evidence type="ECO:0000313" key="2">
    <source>
        <dbReference type="EMBL" id="GEK83329.1"/>
    </source>
</evidence>
<dbReference type="Pfam" id="PF13508">
    <property type="entry name" value="Acetyltransf_7"/>
    <property type="match status" value="1"/>
</dbReference>
<dbReference type="PANTHER" id="PTHR43233:SF1">
    <property type="entry name" value="FAMILY N-ACETYLTRANSFERASE, PUTATIVE (AFU_ORTHOLOGUE AFUA_6G03350)-RELATED"/>
    <property type="match status" value="1"/>
</dbReference>